<dbReference type="EMBL" id="JACSQT010000007">
    <property type="protein sequence ID" value="MBD7938235.1"/>
    <property type="molecule type" value="Genomic_DNA"/>
</dbReference>
<dbReference type="RefSeq" id="WP_191815215.1">
    <property type="nucleotide sequence ID" value="NZ_JACSQT010000007.1"/>
</dbReference>
<dbReference type="Pfam" id="PF02310">
    <property type="entry name" value="B12-binding"/>
    <property type="match status" value="1"/>
</dbReference>
<comment type="caution">
    <text evidence="2">The sequence shown here is derived from an EMBL/GenBank/DDBJ whole genome shotgun (WGS) entry which is preliminary data.</text>
</comment>
<dbReference type="Pfam" id="PF02607">
    <property type="entry name" value="B12-binding_2"/>
    <property type="match status" value="1"/>
</dbReference>
<dbReference type="InterPro" id="IPR006158">
    <property type="entry name" value="Cobalamin-bd"/>
</dbReference>
<gene>
    <name evidence="2" type="ORF">H9655_14470</name>
</gene>
<dbReference type="InterPro" id="IPR003759">
    <property type="entry name" value="Cbl-bd_cap"/>
</dbReference>
<protein>
    <submittedName>
        <fullName evidence="2">Cobalamin B12-binding domain-containing protein</fullName>
    </submittedName>
</protein>
<reference evidence="2 3" key="1">
    <citation type="submission" date="2020-08" db="EMBL/GenBank/DDBJ databases">
        <title>A Genomic Blueprint of the Chicken Gut Microbiome.</title>
        <authorList>
            <person name="Gilroy R."/>
            <person name="Ravi A."/>
            <person name="Getino M."/>
            <person name="Pursley I."/>
            <person name="Horton D.L."/>
            <person name="Alikhan N.-F."/>
            <person name="Baker D."/>
            <person name="Gharbi K."/>
            <person name="Hall N."/>
            <person name="Watson M."/>
            <person name="Adriaenssens E.M."/>
            <person name="Foster-Nyarko E."/>
            <person name="Jarju S."/>
            <person name="Secka A."/>
            <person name="Antonio M."/>
            <person name="Oren A."/>
            <person name="Chaudhuri R."/>
            <person name="La Ragione R.M."/>
            <person name="Hildebrand F."/>
            <person name="Pallen M.J."/>
        </authorList>
    </citation>
    <scope>NUCLEOTIDE SEQUENCE [LARGE SCALE GENOMIC DNA]</scope>
    <source>
        <strain evidence="2 3">Sa5YUA1</strain>
    </source>
</reference>
<dbReference type="SUPFAM" id="SSF52242">
    <property type="entry name" value="Cobalamin (vitamin B12)-binding domain"/>
    <property type="match status" value="1"/>
</dbReference>
<feature type="domain" description="B12-binding" evidence="1">
    <location>
        <begin position="86"/>
        <end position="213"/>
    </location>
</feature>
<dbReference type="PROSITE" id="PS51332">
    <property type="entry name" value="B12_BINDING"/>
    <property type="match status" value="1"/>
</dbReference>
<evidence type="ECO:0000313" key="3">
    <source>
        <dbReference type="Proteomes" id="UP000657931"/>
    </source>
</evidence>
<dbReference type="Gene3D" id="1.10.1240.10">
    <property type="entry name" value="Methionine synthase domain"/>
    <property type="match status" value="1"/>
</dbReference>
<dbReference type="CDD" id="cd02065">
    <property type="entry name" value="B12-binding_like"/>
    <property type="match status" value="1"/>
</dbReference>
<proteinExistence type="predicted"/>
<organism evidence="2 3">
    <name type="scientific">Cytobacillus stercorigallinarum</name>
    <dbReference type="NCBI Taxonomy" id="2762240"/>
    <lineage>
        <taxon>Bacteria</taxon>
        <taxon>Bacillati</taxon>
        <taxon>Bacillota</taxon>
        <taxon>Bacilli</taxon>
        <taxon>Bacillales</taxon>
        <taxon>Bacillaceae</taxon>
        <taxon>Cytobacillus</taxon>
    </lineage>
</organism>
<evidence type="ECO:0000313" key="2">
    <source>
        <dbReference type="EMBL" id="MBD7938235.1"/>
    </source>
</evidence>
<name>A0ABR8QRR4_9BACI</name>
<keyword evidence="3" id="KW-1185">Reference proteome</keyword>
<dbReference type="Proteomes" id="UP000657931">
    <property type="component" value="Unassembled WGS sequence"/>
</dbReference>
<dbReference type="InterPro" id="IPR036594">
    <property type="entry name" value="Meth_synthase_dom"/>
</dbReference>
<dbReference type="Gene3D" id="3.40.50.280">
    <property type="entry name" value="Cobalamin-binding domain"/>
    <property type="match status" value="1"/>
</dbReference>
<sequence>MTRGEELAEILLTGAFVDAWEYIEQFDYLSNVEIYQDIITPAMVKIGLKWENFEITVADEHLASGVCDLILSRLAATHQFETNEFAPTAMFLCLSGEQHYLGLKMVASIFAENGWKIKFLGANLPVQYALQAAKDWKPDVIGLSVSIAPHLTALTEYMEAFSYLPKKPRVLLGGRLTNLYDLASFTAIKPEIIPNIFAVDKWITAFHTEARKKKIEG</sequence>
<dbReference type="InterPro" id="IPR036724">
    <property type="entry name" value="Cobalamin-bd_sf"/>
</dbReference>
<evidence type="ECO:0000259" key="1">
    <source>
        <dbReference type="PROSITE" id="PS51332"/>
    </source>
</evidence>
<accession>A0ABR8QRR4</accession>